<gene>
    <name evidence="3" type="ORF">TI39_contig312g00001</name>
</gene>
<proteinExistence type="predicted"/>
<dbReference type="STRING" id="1047168.A0A0F4GTM9"/>
<feature type="region of interest" description="Disordered" evidence="1">
    <location>
        <begin position="223"/>
        <end position="242"/>
    </location>
</feature>
<sequence>MARGYALLVYSTYQNKKKTHYVRKPLDAEAFAIHRRRERDGAMRTAIHEDLNANAGTAKDIRNARQNARRLLQGDSTPAEAVVKMLERKGYLFKHEPNHAEYIILDNTYKTNRYNRPLMDIVSGTGANLTIPLGFALVGGEDEATYTWIAEKFKELLLTYYKPGSIPTAPRIHDPLPLPGLFITDRDRGLMNALDAVFPEIPSMICRWHVFKNVQAQARKKWPQVPGIDKASEPTGLKVDAP</sequence>
<dbReference type="Pfam" id="PF10551">
    <property type="entry name" value="MULE"/>
    <property type="match status" value="1"/>
</dbReference>
<dbReference type="PANTHER" id="PTHR47718">
    <property type="entry name" value="OS01G0519700 PROTEIN"/>
    <property type="match status" value="1"/>
</dbReference>
<dbReference type="AlphaFoldDB" id="A0A0F4GTM9"/>
<organism evidence="3 4">
    <name type="scientific">Zymoseptoria brevis</name>
    <dbReference type="NCBI Taxonomy" id="1047168"/>
    <lineage>
        <taxon>Eukaryota</taxon>
        <taxon>Fungi</taxon>
        <taxon>Dikarya</taxon>
        <taxon>Ascomycota</taxon>
        <taxon>Pezizomycotina</taxon>
        <taxon>Dothideomycetes</taxon>
        <taxon>Dothideomycetidae</taxon>
        <taxon>Mycosphaerellales</taxon>
        <taxon>Mycosphaerellaceae</taxon>
        <taxon>Zymoseptoria</taxon>
    </lineage>
</organism>
<evidence type="ECO:0000313" key="4">
    <source>
        <dbReference type="Proteomes" id="UP000033647"/>
    </source>
</evidence>
<keyword evidence="4" id="KW-1185">Reference proteome</keyword>
<accession>A0A0F4GTM9</accession>
<dbReference type="OrthoDB" id="4359445at2759"/>
<protein>
    <recommendedName>
        <fullName evidence="2">MULE transposase domain-containing protein</fullName>
    </recommendedName>
</protein>
<feature type="domain" description="MULE transposase" evidence="2">
    <location>
        <begin position="103"/>
        <end position="213"/>
    </location>
</feature>
<comment type="caution">
    <text evidence="3">The sequence shown here is derived from an EMBL/GenBank/DDBJ whole genome shotgun (WGS) entry which is preliminary data.</text>
</comment>
<dbReference type="InterPro" id="IPR018289">
    <property type="entry name" value="MULE_transposase_dom"/>
</dbReference>
<name>A0A0F4GTM9_9PEZI</name>
<dbReference type="PANTHER" id="PTHR47718:SF3">
    <property type="entry name" value="PROTEIN FAR1-RELATED SEQUENCE 5-LIKE"/>
    <property type="match status" value="1"/>
</dbReference>
<evidence type="ECO:0000259" key="2">
    <source>
        <dbReference type="Pfam" id="PF10551"/>
    </source>
</evidence>
<dbReference type="EMBL" id="LAFY01000304">
    <property type="protein sequence ID" value="KJY00800.1"/>
    <property type="molecule type" value="Genomic_DNA"/>
</dbReference>
<reference evidence="3 4" key="1">
    <citation type="submission" date="2015-03" db="EMBL/GenBank/DDBJ databases">
        <title>RNA-seq based gene annotation and comparative genomics of four Zymoseptoria species reveal species-specific pathogenicity related genes and transposable element activity.</title>
        <authorList>
            <person name="Grandaubert J."/>
            <person name="Bhattacharyya A."/>
            <person name="Stukenbrock E.H."/>
        </authorList>
    </citation>
    <scope>NUCLEOTIDE SEQUENCE [LARGE SCALE GENOMIC DNA]</scope>
    <source>
        <strain evidence="3 4">Zb18110</strain>
    </source>
</reference>
<evidence type="ECO:0000313" key="3">
    <source>
        <dbReference type="EMBL" id="KJY00800.1"/>
    </source>
</evidence>
<evidence type="ECO:0000256" key="1">
    <source>
        <dbReference type="SAM" id="MobiDB-lite"/>
    </source>
</evidence>
<dbReference type="Proteomes" id="UP000033647">
    <property type="component" value="Unassembled WGS sequence"/>
</dbReference>